<keyword evidence="3" id="KW-0326">Glycosidase</keyword>
<dbReference type="Gene3D" id="2.60.40.1180">
    <property type="entry name" value="Golgi alpha-mannosidase II"/>
    <property type="match status" value="1"/>
</dbReference>
<sequence>MSEQVQASRTSRQLQSNMNWRENIVYEIYVRSFNDSNGDGVGDLRGIIDKIDYIEQLGVTAVWLSPIFDSPNRDYGYDVIDYRGIHPEYGTLDDFDELLALLHERGIRLVMEIVPNHTSSDHPWFKQALQGRDDPYRDYYIWRPASEDGGPPNNWTSFLGGSSWKLHEETGEYYLHTYAWHQPDLNWENPKVRQEICEAMDFWLEKGVDGFRVDTANVLSKDMSFPDTEDTQRIQGSGEPFYKNGPRIHEYLREMRDKAFSRYPVFTMGEASQVELEDVEDFTLPERGELDLILMIEASKICDEAEDMWQSKPWKLSHMKQIMRKWLKDLHPDAWIGLYLSNHDHVRMVSYLGDDKEHREESAKMLSVFLMTLRGTPNLLQGEELGMTNAHFFNTIDDIKEQQALAYYKLMVEERGEDPETILGRVLRKNRDHSRTPMQWTDEDGAGFTAGRPWQRINPNKAKINVRQQEEDPQSVLNLYRKMIRLRRDHPVLTLGTYEPVLEEDEHIYAYVREDAQERWLVVLNFSKTPTGLELPSELRAHLAEAECVVCSDEQRASQLSAGRAEIAPYAYFVFRLPR</sequence>
<evidence type="ECO:0000313" key="6">
    <source>
        <dbReference type="Proteomes" id="UP000316968"/>
    </source>
</evidence>
<evidence type="ECO:0000256" key="1">
    <source>
        <dbReference type="ARBA" id="ARBA00008061"/>
    </source>
</evidence>
<gene>
    <name evidence="5" type="ORF">FFV09_06060</name>
</gene>
<comment type="similarity">
    <text evidence="1">Belongs to the glycosyl hydrolase 13 family.</text>
</comment>
<dbReference type="FunFam" id="3.90.400.10:FF:000002">
    <property type="entry name" value="Sucrose isomerase"/>
    <property type="match status" value="1"/>
</dbReference>
<dbReference type="Pfam" id="PF00128">
    <property type="entry name" value="Alpha-amylase"/>
    <property type="match status" value="1"/>
</dbReference>
<dbReference type="InterPro" id="IPR032091">
    <property type="entry name" value="Malt_amylase-like_C"/>
</dbReference>
<dbReference type="PANTHER" id="PTHR10357">
    <property type="entry name" value="ALPHA-AMYLASE FAMILY MEMBER"/>
    <property type="match status" value="1"/>
</dbReference>
<dbReference type="InterPro" id="IPR045857">
    <property type="entry name" value="O16G_dom_2"/>
</dbReference>
<dbReference type="SMART" id="SM00642">
    <property type="entry name" value="Aamy"/>
    <property type="match status" value="1"/>
</dbReference>
<dbReference type="InterPro" id="IPR006047">
    <property type="entry name" value="GH13_cat_dom"/>
</dbReference>
<name>A0A4Y6US17_SACBS</name>
<dbReference type="Pfam" id="PF16657">
    <property type="entry name" value="Malt_amylase_C"/>
    <property type="match status" value="1"/>
</dbReference>
<feature type="domain" description="Glycosyl hydrolase family 13 catalytic" evidence="4">
    <location>
        <begin position="27"/>
        <end position="435"/>
    </location>
</feature>
<dbReference type="OrthoDB" id="9805159at2"/>
<dbReference type="FunFam" id="3.20.20.80:FF:000064">
    <property type="entry name" value="Oligo-1,6-glucosidase"/>
    <property type="match status" value="1"/>
</dbReference>
<dbReference type="GO" id="GO:0009313">
    <property type="term" value="P:oligosaccharide catabolic process"/>
    <property type="evidence" value="ECO:0007669"/>
    <property type="project" value="TreeGrafter"/>
</dbReference>
<dbReference type="InterPro" id="IPR013780">
    <property type="entry name" value="Glyco_hydro_b"/>
</dbReference>
<dbReference type="Gene3D" id="3.20.20.80">
    <property type="entry name" value="Glycosidases"/>
    <property type="match status" value="1"/>
</dbReference>
<dbReference type="Proteomes" id="UP000316968">
    <property type="component" value="Chromosome"/>
</dbReference>
<evidence type="ECO:0000259" key="4">
    <source>
        <dbReference type="SMART" id="SM00642"/>
    </source>
</evidence>
<dbReference type="SUPFAM" id="SSF51011">
    <property type="entry name" value="Glycosyl hydrolase domain"/>
    <property type="match status" value="1"/>
</dbReference>
<dbReference type="PANTHER" id="PTHR10357:SF179">
    <property type="entry name" value="NEUTRAL AND BASIC AMINO ACID TRANSPORT PROTEIN RBAT"/>
    <property type="match status" value="1"/>
</dbReference>
<dbReference type="EMBL" id="CP041217">
    <property type="protein sequence ID" value="QDH20462.1"/>
    <property type="molecule type" value="Genomic_DNA"/>
</dbReference>
<keyword evidence="6" id="KW-1185">Reference proteome</keyword>
<dbReference type="RefSeq" id="WP_141446964.1">
    <property type="nucleotide sequence ID" value="NZ_CP041217.1"/>
</dbReference>
<dbReference type="SUPFAM" id="SSF51445">
    <property type="entry name" value="(Trans)glycosidases"/>
    <property type="match status" value="1"/>
</dbReference>
<dbReference type="InterPro" id="IPR017853">
    <property type="entry name" value="GH"/>
</dbReference>
<evidence type="ECO:0000256" key="3">
    <source>
        <dbReference type="ARBA" id="ARBA00023295"/>
    </source>
</evidence>
<accession>A0A4Y6US17</accession>
<dbReference type="CDD" id="cd11333">
    <property type="entry name" value="AmyAc_SI_OligoGlu_DGase"/>
    <property type="match status" value="1"/>
</dbReference>
<dbReference type="KEGG" id="saca:FFV09_06060"/>
<evidence type="ECO:0000256" key="2">
    <source>
        <dbReference type="ARBA" id="ARBA00022801"/>
    </source>
</evidence>
<keyword evidence="2" id="KW-0378">Hydrolase</keyword>
<dbReference type="GO" id="GO:0004556">
    <property type="term" value="F:alpha-amylase activity"/>
    <property type="evidence" value="ECO:0007669"/>
    <property type="project" value="TreeGrafter"/>
</dbReference>
<dbReference type="AlphaFoldDB" id="A0A4Y6US17"/>
<evidence type="ECO:0000313" key="5">
    <source>
        <dbReference type="EMBL" id="QDH20462.1"/>
    </source>
</evidence>
<dbReference type="Gene3D" id="3.90.400.10">
    <property type="entry name" value="Oligo-1,6-glucosidase, Domain 2"/>
    <property type="match status" value="1"/>
</dbReference>
<reference evidence="5 6" key="1">
    <citation type="submission" date="2019-06" db="EMBL/GenBank/DDBJ databases">
        <title>Saccharibacillus brassicae sp. nov., an endophytic bacterium isolated from Chinese cabbage seeds (Brassica pekinensis).</title>
        <authorList>
            <person name="Jiang L."/>
            <person name="Lee J."/>
            <person name="Kim S.W."/>
        </authorList>
    </citation>
    <scope>NUCLEOTIDE SEQUENCE [LARGE SCALE GENOMIC DNA]</scope>
    <source>
        <strain evidence="6">KCTC 43072 / ATSA2</strain>
    </source>
</reference>
<protein>
    <submittedName>
        <fullName evidence="5">Alpha-glucosidase</fullName>
    </submittedName>
</protein>
<proteinExistence type="inferred from homology"/>
<organism evidence="5 6">
    <name type="scientific">Saccharibacillus brassicae</name>
    <dbReference type="NCBI Taxonomy" id="2583377"/>
    <lineage>
        <taxon>Bacteria</taxon>
        <taxon>Bacillati</taxon>
        <taxon>Bacillota</taxon>
        <taxon>Bacilli</taxon>
        <taxon>Bacillales</taxon>
        <taxon>Paenibacillaceae</taxon>
        <taxon>Saccharibacillus</taxon>
    </lineage>
</organism>